<dbReference type="AlphaFoldDB" id="A0A075K3C1"/>
<sequence length="137" mass="15426">MRHQRDQPHEQLERQQAELNALRAEHAATQTHIRAMEDRAHQRVDQGRQEIKALVQQQERTRREHAKQVTELMAGRDTLQAALRTSEQALAHQAGQVAALGATVKQWRHVQAAPSKRAPRKATTASKSKAGRNKAGQ</sequence>
<keyword evidence="4" id="KW-1185">Reference proteome</keyword>
<evidence type="ECO:0000313" key="3">
    <source>
        <dbReference type="EMBL" id="AIF48197.1"/>
    </source>
</evidence>
<dbReference type="EMBL" id="CP008884">
    <property type="protein sequence ID" value="AIF48197.1"/>
    <property type="molecule type" value="Genomic_DNA"/>
</dbReference>
<dbReference type="PATRIC" id="fig|1217721.7.peg.2785"/>
<name>A0A075K3C1_9GAMM</name>
<keyword evidence="1" id="KW-0175">Coiled coil</keyword>
<organism evidence="3 4">
    <name type="scientific">Dyella japonica A8</name>
    <dbReference type="NCBI Taxonomy" id="1217721"/>
    <lineage>
        <taxon>Bacteria</taxon>
        <taxon>Pseudomonadati</taxon>
        <taxon>Pseudomonadota</taxon>
        <taxon>Gammaproteobacteria</taxon>
        <taxon>Lysobacterales</taxon>
        <taxon>Rhodanobacteraceae</taxon>
        <taxon>Dyella</taxon>
    </lineage>
</organism>
<reference evidence="3 4" key="1">
    <citation type="submission" date="2014-07" db="EMBL/GenBank/DDBJ databases">
        <title>Complete Genome Sequence of Dyella japonica Strain A8 Isolated from Malaysian Tropical Soil.</title>
        <authorList>
            <person name="Hui R.K.H."/>
            <person name="Chen J.-W."/>
            <person name="Chan K.-G."/>
            <person name="Leung F.C.C."/>
        </authorList>
    </citation>
    <scope>NUCLEOTIDE SEQUENCE [LARGE SCALE GENOMIC DNA]</scope>
    <source>
        <strain evidence="3 4">A8</strain>
    </source>
</reference>
<evidence type="ECO:0000313" key="4">
    <source>
        <dbReference type="Proteomes" id="UP000027987"/>
    </source>
</evidence>
<feature type="coiled-coil region" evidence="1">
    <location>
        <begin position="9"/>
        <end position="68"/>
    </location>
</feature>
<gene>
    <name evidence="3" type="ORF">HY57_13500</name>
</gene>
<evidence type="ECO:0000256" key="2">
    <source>
        <dbReference type="SAM" id="MobiDB-lite"/>
    </source>
</evidence>
<dbReference type="KEGG" id="dja:HY57_13500"/>
<dbReference type="STRING" id="1217721.HY57_13500"/>
<dbReference type="HOGENOM" id="CLU_1862018_0_0_6"/>
<feature type="region of interest" description="Disordered" evidence="2">
    <location>
        <begin position="108"/>
        <end position="137"/>
    </location>
</feature>
<proteinExistence type="predicted"/>
<accession>A0A075K3C1</accession>
<protein>
    <recommendedName>
        <fullName evidence="5">KfrA N-terminal DNA-binding domain-containing protein</fullName>
    </recommendedName>
</protein>
<evidence type="ECO:0008006" key="5">
    <source>
        <dbReference type="Google" id="ProtNLM"/>
    </source>
</evidence>
<dbReference type="Proteomes" id="UP000027987">
    <property type="component" value="Chromosome"/>
</dbReference>
<evidence type="ECO:0000256" key="1">
    <source>
        <dbReference type="SAM" id="Coils"/>
    </source>
</evidence>